<name>A0A0E9WQ11_ANGAN</name>
<proteinExistence type="predicted"/>
<reference evidence="1" key="2">
    <citation type="journal article" date="2015" name="Fish Shellfish Immunol.">
        <title>Early steps in the European eel (Anguilla anguilla)-Vibrio vulnificus interaction in the gills: Role of the RtxA13 toxin.</title>
        <authorList>
            <person name="Callol A."/>
            <person name="Pajuelo D."/>
            <person name="Ebbesson L."/>
            <person name="Teles M."/>
            <person name="MacKenzie S."/>
            <person name="Amaro C."/>
        </authorList>
    </citation>
    <scope>NUCLEOTIDE SEQUENCE</scope>
</reference>
<protein>
    <submittedName>
        <fullName evidence="1">Uncharacterized protein</fullName>
    </submittedName>
</protein>
<evidence type="ECO:0000313" key="1">
    <source>
        <dbReference type="EMBL" id="JAH92447.1"/>
    </source>
</evidence>
<organism evidence="1">
    <name type="scientific">Anguilla anguilla</name>
    <name type="common">European freshwater eel</name>
    <name type="synonym">Muraena anguilla</name>
    <dbReference type="NCBI Taxonomy" id="7936"/>
    <lineage>
        <taxon>Eukaryota</taxon>
        <taxon>Metazoa</taxon>
        <taxon>Chordata</taxon>
        <taxon>Craniata</taxon>
        <taxon>Vertebrata</taxon>
        <taxon>Euteleostomi</taxon>
        <taxon>Actinopterygii</taxon>
        <taxon>Neopterygii</taxon>
        <taxon>Teleostei</taxon>
        <taxon>Anguilliformes</taxon>
        <taxon>Anguillidae</taxon>
        <taxon>Anguilla</taxon>
    </lineage>
</organism>
<sequence>MFFFFSSTLVWFELGKKINVYMPRKIHLPLYSNGKTLMVYEAVKEFNCLFNCSGISSK</sequence>
<dbReference type="EMBL" id="GBXM01016130">
    <property type="protein sequence ID" value="JAH92447.1"/>
    <property type="molecule type" value="Transcribed_RNA"/>
</dbReference>
<accession>A0A0E9WQ11</accession>
<reference evidence="1" key="1">
    <citation type="submission" date="2014-11" db="EMBL/GenBank/DDBJ databases">
        <authorList>
            <person name="Amaro Gonzalez C."/>
        </authorList>
    </citation>
    <scope>NUCLEOTIDE SEQUENCE</scope>
</reference>
<dbReference type="AlphaFoldDB" id="A0A0E9WQ11"/>